<feature type="region of interest" description="Disordered" evidence="6">
    <location>
        <begin position="1"/>
        <end position="71"/>
    </location>
</feature>
<feature type="transmembrane region" description="Helical" evidence="7">
    <location>
        <begin position="148"/>
        <end position="170"/>
    </location>
</feature>
<comment type="caution">
    <text evidence="9">The sequence shown here is derived from an EMBL/GenBank/DDBJ whole genome shotgun (WGS) entry which is preliminary data.</text>
</comment>
<feature type="domain" description="Type II secretion system protein GspF" evidence="8">
    <location>
        <begin position="198"/>
        <end position="320"/>
    </location>
</feature>
<dbReference type="Pfam" id="PF00482">
    <property type="entry name" value="T2SSF"/>
    <property type="match status" value="1"/>
</dbReference>
<evidence type="ECO:0000256" key="5">
    <source>
        <dbReference type="ARBA" id="ARBA00023136"/>
    </source>
</evidence>
<dbReference type="EMBL" id="BMTL01000009">
    <property type="protein sequence ID" value="GGR85697.1"/>
    <property type="molecule type" value="Genomic_DNA"/>
</dbReference>
<evidence type="ECO:0000256" key="2">
    <source>
        <dbReference type="ARBA" id="ARBA00022475"/>
    </source>
</evidence>
<feature type="transmembrane region" description="Helical" evidence="7">
    <location>
        <begin position="299"/>
        <end position="332"/>
    </location>
</feature>
<keyword evidence="10" id="KW-1185">Reference proteome</keyword>
<reference evidence="9" key="1">
    <citation type="journal article" date="2014" name="Int. J. Syst. Evol. Microbiol.">
        <title>Complete genome sequence of Corynebacterium casei LMG S-19264T (=DSM 44701T), isolated from a smear-ripened cheese.</title>
        <authorList>
            <consortium name="US DOE Joint Genome Institute (JGI-PGF)"/>
            <person name="Walter F."/>
            <person name="Albersmeier A."/>
            <person name="Kalinowski J."/>
            <person name="Ruckert C."/>
        </authorList>
    </citation>
    <scope>NUCLEOTIDE SEQUENCE</scope>
    <source>
        <strain evidence="9">JCM 4386</strain>
    </source>
</reference>
<evidence type="ECO:0000313" key="10">
    <source>
        <dbReference type="Proteomes" id="UP000606194"/>
    </source>
</evidence>
<organism evidence="9 10">
    <name type="scientific">Streptomyces humidus</name>
    <dbReference type="NCBI Taxonomy" id="52259"/>
    <lineage>
        <taxon>Bacteria</taxon>
        <taxon>Bacillati</taxon>
        <taxon>Actinomycetota</taxon>
        <taxon>Actinomycetes</taxon>
        <taxon>Kitasatosporales</taxon>
        <taxon>Streptomycetaceae</taxon>
        <taxon>Streptomyces</taxon>
    </lineage>
</organism>
<name>A0A918FUC4_9ACTN</name>
<keyword evidence="2" id="KW-1003">Cell membrane</keyword>
<keyword evidence="3 7" id="KW-0812">Transmembrane</keyword>
<reference evidence="9" key="2">
    <citation type="submission" date="2020-09" db="EMBL/GenBank/DDBJ databases">
        <authorList>
            <person name="Sun Q."/>
            <person name="Ohkuma M."/>
        </authorList>
    </citation>
    <scope>NUCLEOTIDE SEQUENCE</scope>
    <source>
        <strain evidence="9">JCM 4386</strain>
    </source>
</reference>
<dbReference type="AlphaFoldDB" id="A0A918FUC4"/>
<evidence type="ECO:0000313" key="9">
    <source>
        <dbReference type="EMBL" id="GGR85697.1"/>
    </source>
</evidence>
<dbReference type="Proteomes" id="UP000606194">
    <property type="component" value="Unassembled WGS sequence"/>
</dbReference>
<sequence length="337" mass="34887">MKSARRAAAAAGRVRRPGSRRLRRPHGTAELPRGADARNGLSAETPRGDADYPDDVDDGDGDGSDGDARRTAWRRGMSGEVIHRLGVTVGIVTVLWWLGRRLESARGDRRARRRVTRVLGSGRRPDGPPFAAWEAVRRRLPEAAVAGAGWLLFGGMTGLVPGLMAAVVLGRWRRRQRTSRAVSDADVRLAARQLPLAADLLAACIAAGAGPVAAAQAVGEALGGPVGEGLARGAAEVRLGGEPATAWRRLASLPGAASLAGLLERADVSGLPAAGPIARLAADTRAEWARAATARARRAAVMVTAPVGLCFLPAFIAVGVLPIVIGLAGAVMEGGGR</sequence>
<proteinExistence type="predicted"/>
<keyword evidence="4 7" id="KW-1133">Transmembrane helix</keyword>
<dbReference type="InterPro" id="IPR018076">
    <property type="entry name" value="T2SS_GspF_dom"/>
</dbReference>
<comment type="subcellular location">
    <subcellularLocation>
        <location evidence="1">Cell membrane</location>
        <topology evidence="1">Multi-pass membrane protein</topology>
    </subcellularLocation>
</comment>
<keyword evidence="5 7" id="KW-0472">Membrane</keyword>
<evidence type="ECO:0000256" key="3">
    <source>
        <dbReference type="ARBA" id="ARBA00022692"/>
    </source>
</evidence>
<gene>
    <name evidence="9" type="ORF">GCM10010269_26030</name>
</gene>
<evidence type="ECO:0000259" key="8">
    <source>
        <dbReference type="Pfam" id="PF00482"/>
    </source>
</evidence>
<evidence type="ECO:0000256" key="1">
    <source>
        <dbReference type="ARBA" id="ARBA00004651"/>
    </source>
</evidence>
<evidence type="ECO:0000256" key="4">
    <source>
        <dbReference type="ARBA" id="ARBA00022989"/>
    </source>
</evidence>
<protein>
    <submittedName>
        <fullName evidence="9">Membrane protein</fullName>
    </submittedName>
</protein>
<feature type="compositionally biased region" description="Basic residues" evidence="6">
    <location>
        <begin position="13"/>
        <end position="26"/>
    </location>
</feature>
<feature type="compositionally biased region" description="Acidic residues" evidence="6">
    <location>
        <begin position="51"/>
        <end position="65"/>
    </location>
</feature>
<accession>A0A918FUC4</accession>
<dbReference type="PANTHER" id="PTHR35007:SF3">
    <property type="entry name" value="POSSIBLE CONSERVED ALANINE RICH MEMBRANE PROTEIN"/>
    <property type="match status" value="1"/>
</dbReference>
<feature type="transmembrane region" description="Helical" evidence="7">
    <location>
        <begin position="81"/>
        <end position="99"/>
    </location>
</feature>
<evidence type="ECO:0000256" key="6">
    <source>
        <dbReference type="SAM" id="MobiDB-lite"/>
    </source>
</evidence>
<evidence type="ECO:0000256" key="7">
    <source>
        <dbReference type="SAM" id="Phobius"/>
    </source>
</evidence>
<dbReference type="GO" id="GO:0005886">
    <property type="term" value="C:plasma membrane"/>
    <property type="evidence" value="ECO:0007669"/>
    <property type="project" value="UniProtKB-SubCell"/>
</dbReference>
<dbReference type="PANTHER" id="PTHR35007">
    <property type="entry name" value="INTEGRAL MEMBRANE PROTEIN-RELATED"/>
    <property type="match status" value="1"/>
</dbReference>